<dbReference type="PROSITE" id="PS51154">
    <property type="entry name" value="MACRO"/>
    <property type="match status" value="1"/>
</dbReference>
<dbReference type="PANTHER" id="PTHR14453:SF67">
    <property type="entry name" value="POLY [ADP-RIBOSE] POLYMERASE"/>
    <property type="match status" value="1"/>
</dbReference>
<evidence type="ECO:0000256" key="5">
    <source>
        <dbReference type="ARBA" id="ARBA00023242"/>
    </source>
</evidence>
<feature type="domain" description="Macro" evidence="6">
    <location>
        <begin position="227"/>
        <end position="393"/>
    </location>
</feature>
<dbReference type="GO" id="GO:0010629">
    <property type="term" value="P:negative regulation of gene expression"/>
    <property type="evidence" value="ECO:0007669"/>
    <property type="project" value="TreeGrafter"/>
</dbReference>
<comment type="subcellular location">
    <subcellularLocation>
        <location evidence="1">Nucleus</location>
    </subcellularLocation>
</comment>
<keyword evidence="8" id="KW-1185">Reference proteome</keyword>
<dbReference type="Gene3D" id="3.40.220.10">
    <property type="entry name" value="Leucine Aminopeptidase, subunit E, domain 1"/>
    <property type="match status" value="1"/>
</dbReference>
<evidence type="ECO:0000256" key="1">
    <source>
        <dbReference type="ARBA" id="ARBA00004123"/>
    </source>
</evidence>
<gene>
    <name evidence="7" type="ORF">DPMN_165065</name>
</gene>
<evidence type="ECO:0000313" key="7">
    <source>
        <dbReference type="EMBL" id="KAH3786947.1"/>
    </source>
</evidence>
<name>A0A9D4EZW8_DREPO</name>
<reference evidence="7" key="1">
    <citation type="journal article" date="2019" name="bioRxiv">
        <title>The Genome of the Zebra Mussel, Dreissena polymorpha: A Resource for Invasive Species Research.</title>
        <authorList>
            <person name="McCartney M.A."/>
            <person name="Auch B."/>
            <person name="Kono T."/>
            <person name="Mallez S."/>
            <person name="Zhang Y."/>
            <person name="Obille A."/>
            <person name="Becker A."/>
            <person name="Abrahante J.E."/>
            <person name="Garbe J."/>
            <person name="Badalamenti J.P."/>
            <person name="Herman A."/>
            <person name="Mangelson H."/>
            <person name="Liachko I."/>
            <person name="Sullivan S."/>
            <person name="Sone E.D."/>
            <person name="Koren S."/>
            <person name="Silverstein K.A.T."/>
            <person name="Beckman K.B."/>
            <person name="Gohl D.M."/>
        </authorList>
    </citation>
    <scope>NUCLEOTIDE SEQUENCE</scope>
    <source>
        <strain evidence="7">Duluth1</strain>
        <tissue evidence="7">Whole animal</tissue>
    </source>
</reference>
<keyword evidence="3" id="KW-0808">Transferase</keyword>
<reference evidence="7" key="2">
    <citation type="submission" date="2020-11" db="EMBL/GenBank/DDBJ databases">
        <authorList>
            <person name="McCartney M.A."/>
            <person name="Auch B."/>
            <person name="Kono T."/>
            <person name="Mallez S."/>
            <person name="Becker A."/>
            <person name="Gohl D.M."/>
            <person name="Silverstein K.A.T."/>
            <person name="Koren S."/>
            <person name="Bechman K.B."/>
            <person name="Herman A."/>
            <person name="Abrahante J.E."/>
            <person name="Garbe J."/>
        </authorList>
    </citation>
    <scope>NUCLEOTIDE SEQUENCE</scope>
    <source>
        <strain evidence="7">Duluth1</strain>
        <tissue evidence="7">Whole animal</tissue>
    </source>
</reference>
<accession>A0A9D4EZW8</accession>
<dbReference type="AlphaFoldDB" id="A0A9D4EZW8"/>
<dbReference type="GO" id="GO:0003714">
    <property type="term" value="F:transcription corepressor activity"/>
    <property type="evidence" value="ECO:0007669"/>
    <property type="project" value="TreeGrafter"/>
</dbReference>
<dbReference type="SUPFAM" id="SSF52949">
    <property type="entry name" value="Macro domain-like"/>
    <property type="match status" value="1"/>
</dbReference>
<dbReference type="PANTHER" id="PTHR14453">
    <property type="entry name" value="PARP/ZINC FINGER CCCH TYPE DOMAIN CONTAINING PROTEIN"/>
    <property type="match status" value="1"/>
</dbReference>
<dbReference type="InterPro" id="IPR002589">
    <property type="entry name" value="Macro_dom"/>
</dbReference>
<evidence type="ECO:0000256" key="3">
    <source>
        <dbReference type="ARBA" id="ARBA00022679"/>
    </source>
</evidence>
<comment type="caution">
    <text evidence="7">The sequence shown here is derived from an EMBL/GenBank/DDBJ whole genome shotgun (WGS) entry which is preliminary data.</text>
</comment>
<evidence type="ECO:0000259" key="6">
    <source>
        <dbReference type="PROSITE" id="PS51154"/>
    </source>
</evidence>
<evidence type="ECO:0000256" key="2">
    <source>
        <dbReference type="ARBA" id="ARBA00022676"/>
    </source>
</evidence>
<keyword evidence="2" id="KW-0328">Glycosyltransferase</keyword>
<dbReference type="GO" id="GO:0016757">
    <property type="term" value="F:glycosyltransferase activity"/>
    <property type="evidence" value="ECO:0007669"/>
    <property type="project" value="UniProtKB-KW"/>
</dbReference>
<dbReference type="GO" id="GO:0005634">
    <property type="term" value="C:nucleus"/>
    <property type="evidence" value="ECO:0007669"/>
    <property type="project" value="UniProtKB-SubCell"/>
</dbReference>
<keyword evidence="5" id="KW-0539">Nucleus</keyword>
<dbReference type="GO" id="GO:0005737">
    <property type="term" value="C:cytoplasm"/>
    <property type="evidence" value="ECO:0007669"/>
    <property type="project" value="TreeGrafter"/>
</dbReference>
<proteinExistence type="predicted"/>
<evidence type="ECO:0000313" key="8">
    <source>
        <dbReference type="Proteomes" id="UP000828390"/>
    </source>
</evidence>
<dbReference type="Proteomes" id="UP000828390">
    <property type="component" value="Unassembled WGS sequence"/>
</dbReference>
<dbReference type="EMBL" id="JAIWYP010000008">
    <property type="protein sequence ID" value="KAH3786947.1"/>
    <property type="molecule type" value="Genomic_DNA"/>
</dbReference>
<keyword evidence="4" id="KW-0520">NAD</keyword>
<sequence length="583" mass="65885">MNRLLSEICKQECDMITTSITTLVSYGYLRQIYIAVPCQMIKQTKALLTNLTTREKLTSWMTNKWYETEDRELKVDVKILSNTGLKEDKLITLLADVKQSLDAGQFFCSTVSQVLDPDTVVVEISDLYEMSANINQGIIRYLQEQDDITIWKTAVEKAFNIHISLNNVGGNVGGTLQDIILFEAYLQSEFPKHPSMSPVKDVHPPRSMNLSENKAELVETKDVFKQISKLDLGGKGNITVYICTGDIANSIDDCIISPTHMFISKHSGVAQRLSEKGGDEYKDACIQLEKQGKLYSLECRVSGAGGDLHCKKIIHISIPHFECVNIETLKMLEIAVFYCFETAGAYGYQSVAIPAVGTGIGPITIEHCGQQINRAINRYKKNSKYVSHVNIVVLEENMAQQIKIDDFDEITDANASLDKHLVAFGNRIQVYLPPFKSRIEVDAVVVNSVTHLEQPLVTYLDPVSDIFNSSWTVKIRLPMWNPLEYHDITEFEREVQCKMESLINLFNQHKWEAVALPLFGESDKPESFQSPLLRASVAIVHGLDNVKHCKNVKIIKLYMLSSNMDFVNMFYNVLTRKNCFKLP</sequence>
<dbReference type="InterPro" id="IPR043472">
    <property type="entry name" value="Macro_dom-like"/>
</dbReference>
<evidence type="ECO:0000256" key="4">
    <source>
        <dbReference type="ARBA" id="ARBA00023027"/>
    </source>
</evidence>
<protein>
    <recommendedName>
        <fullName evidence="6">Macro domain-containing protein</fullName>
    </recommendedName>
</protein>
<dbReference type="Pfam" id="PF01661">
    <property type="entry name" value="Macro"/>
    <property type="match status" value="1"/>
</dbReference>
<organism evidence="7 8">
    <name type="scientific">Dreissena polymorpha</name>
    <name type="common">Zebra mussel</name>
    <name type="synonym">Mytilus polymorpha</name>
    <dbReference type="NCBI Taxonomy" id="45954"/>
    <lineage>
        <taxon>Eukaryota</taxon>
        <taxon>Metazoa</taxon>
        <taxon>Spiralia</taxon>
        <taxon>Lophotrochozoa</taxon>
        <taxon>Mollusca</taxon>
        <taxon>Bivalvia</taxon>
        <taxon>Autobranchia</taxon>
        <taxon>Heteroconchia</taxon>
        <taxon>Euheterodonta</taxon>
        <taxon>Imparidentia</taxon>
        <taxon>Neoheterodontei</taxon>
        <taxon>Myida</taxon>
        <taxon>Dreissenoidea</taxon>
        <taxon>Dreissenidae</taxon>
        <taxon>Dreissena</taxon>
    </lineage>
</organism>
<dbReference type="SMART" id="SM00506">
    <property type="entry name" value="A1pp"/>
    <property type="match status" value="1"/>
</dbReference>
<dbReference type="InterPro" id="IPR052056">
    <property type="entry name" value="Mono-ARTD/PARP"/>
</dbReference>